<proteinExistence type="predicted"/>
<dbReference type="AlphaFoldDB" id="A0A381VWL3"/>
<sequence length="137" mass="15524">MTSPFTAEDYRQLLEMSGSRDVANTCIMENIVKREHTKKLAEEAAAKALYLKAMRQIPYAAFMRHYPMTGPLEGYRHDIENGISSPIISIRFRNEDICLSLGDELCHAYLTTDDTIVSCRGNSSDLLSMFSRDPVRV</sequence>
<organism evidence="1">
    <name type="scientific">marine metagenome</name>
    <dbReference type="NCBI Taxonomy" id="408172"/>
    <lineage>
        <taxon>unclassified sequences</taxon>
        <taxon>metagenomes</taxon>
        <taxon>ecological metagenomes</taxon>
    </lineage>
</organism>
<reference evidence="1" key="1">
    <citation type="submission" date="2018-05" db="EMBL/GenBank/DDBJ databases">
        <authorList>
            <person name="Lanie J.A."/>
            <person name="Ng W.-L."/>
            <person name="Kazmierczak K.M."/>
            <person name="Andrzejewski T.M."/>
            <person name="Davidsen T.M."/>
            <person name="Wayne K.J."/>
            <person name="Tettelin H."/>
            <person name="Glass J.I."/>
            <person name="Rusch D."/>
            <person name="Podicherti R."/>
            <person name="Tsui H.-C.T."/>
            <person name="Winkler M.E."/>
        </authorList>
    </citation>
    <scope>NUCLEOTIDE SEQUENCE</scope>
</reference>
<name>A0A381VWL3_9ZZZZ</name>
<evidence type="ECO:0000313" key="1">
    <source>
        <dbReference type="EMBL" id="SVA44158.1"/>
    </source>
</evidence>
<accession>A0A381VWL3</accession>
<gene>
    <name evidence="1" type="ORF">METZ01_LOCUS97012</name>
</gene>
<dbReference type="EMBL" id="UINC01009876">
    <property type="protein sequence ID" value="SVA44158.1"/>
    <property type="molecule type" value="Genomic_DNA"/>
</dbReference>
<protein>
    <submittedName>
        <fullName evidence="1">Uncharacterized protein</fullName>
    </submittedName>
</protein>